<sequence>MDRTFHLNKSILDADGNILEDSDDYELRVDDRAKAIDESFMLEIGDKGRQLIAQSDEKGT</sequence>
<evidence type="ECO:0000313" key="1">
    <source>
        <dbReference type="EMBL" id="KNC70929.1"/>
    </source>
</evidence>
<accession>A0A0L0F2U1</accession>
<dbReference type="Proteomes" id="UP000054560">
    <property type="component" value="Unassembled WGS sequence"/>
</dbReference>
<reference evidence="1 2" key="1">
    <citation type="submission" date="2011-02" db="EMBL/GenBank/DDBJ databases">
        <title>The Genome Sequence of Sphaeroforma arctica JP610.</title>
        <authorList>
            <consortium name="The Broad Institute Genome Sequencing Platform"/>
            <person name="Russ C."/>
            <person name="Cuomo C."/>
            <person name="Young S.K."/>
            <person name="Zeng Q."/>
            <person name="Gargeya S."/>
            <person name="Alvarado L."/>
            <person name="Berlin A."/>
            <person name="Chapman S.B."/>
            <person name="Chen Z."/>
            <person name="Freedman E."/>
            <person name="Gellesch M."/>
            <person name="Goldberg J."/>
            <person name="Griggs A."/>
            <person name="Gujja S."/>
            <person name="Heilman E."/>
            <person name="Heiman D."/>
            <person name="Howarth C."/>
            <person name="Mehta T."/>
            <person name="Neiman D."/>
            <person name="Pearson M."/>
            <person name="Roberts A."/>
            <person name="Saif S."/>
            <person name="Shea T."/>
            <person name="Shenoy N."/>
            <person name="Sisk P."/>
            <person name="Stolte C."/>
            <person name="Sykes S."/>
            <person name="White J."/>
            <person name="Yandava C."/>
            <person name="Burger G."/>
            <person name="Gray M.W."/>
            <person name="Holland P.W.H."/>
            <person name="King N."/>
            <person name="Lang F.B.F."/>
            <person name="Roger A.J."/>
            <person name="Ruiz-Trillo I."/>
            <person name="Haas B."/>
            <person name="Nusbaum C."/>
            <person name="Birren B."/>
        </authorList>
    </citation>
    <scope>NUCLEOTIDE SEQUENCE [LARGE SCALE GENOMIC DNA]</scope>
    <source>
        <strain evidence="1 2">JP610</strain>
    </source>
</reference>
<dbReference type="InterPro" id="IPR002160">
    <property type="entry name" value="Prot_inh_Kunz-lg"/>
</dbReference>
<dbReference type="GeneID" id="25917042"/>
<proteinExistence type="predicted"/>
<gene>
    <name evidence="1" type="ORF">SARC_16538</name>
</gene>
<feature type="non-terminal residue" evidence="1">
    <location>
        <position position="60"/>
    </location>
</feature>
<organism evidence="1 2">
    <name type="scientific">Sphaeroforma arctica JP610</name>
    <dbReference type="NCBI Taxonomy" id="667725"/>
    <lineage>
        <taxon>Eukaryota</taxon>
        <taxon>Ichthyosporea</taxon>
        <taxon>Ichthyophonida</taxon>
        <taxon>Sphaeroforma</taxon>
    </lineage>
</organism>
<evidence type="ECO:0000313" key="2">
    <source>
        <dbReference type="Proteomes" id="UP000054560"/>
    </source>
</evidence>
<dbReference type="RefSeq" id="XP_014144831.1">
    <property type="nucleotide sequence ID" value="XM_014289356.1"/>
</dbReference>
<dbReference type="GO" id="GO:0004866">
    <property type="term" value="F:endopeptidase inhibitor activity"/>
    <property type="evidence" value="ECO:0007669"/>
    <property type="project" value="InterPro"/>
</dbReference>
<dbReference type="EMBL" id="KQ249920">
    <property type="protein sequence ID" value="KNC70929.1"/>
    <property type="molecule type" value="Genomic_DNA"/>
</dbReference>
<protein>
    <submittedName>
        <fullName evidence="1">Uncharacterized protein</fullName>
    </submittedName>
</protein>
<name>A0A0L0F2U1_9EUKA</name>
<keyword evidence="2" id="KW-1185">Reference proteome</keyword>
<dbReference type="AlphaFoldDB" id="A0A0L0F2U1"/>
<dbReference type="PROSITE" id="PS00283">
    <property type="entry name" value="SOYBEAN_KUNITZ"/>
    <property type="match status" value="1"/>
</dbReference>